<keyword evidence="2" id="KW-0238">DNA-binding</keyword>
<dbReference type="Proteomes" id="UP000016702">
    <property type="component" value="Chromosome"/>
</dbReference>
<feature type="domain" description="HTH luxR-type" evidence="4">
    <location>
        <begin position="153"/>
        <end position="217"/>
    </location>
</feature>
<dbReference type="Pfam" id="PF00072">
    <property type="entry name" value="Response_reg"/>
    <property type="match status" value="1"/>
</dbReference>
<gene>
    <name evidence="6" type="ORF">PP4_25920</name>
</gene>
<reference evidence="6 7" key="1">
    <citation type="journal article" date="2014" name="Genome Announc.">
        <title>The Complete Genome Sequence of Pseudomonas putida NBRC 14164T Confirms High Intraspecies Variation.</title>
        <authorList>
            <person name="Ohji S."/>
            <person name="Yamazoe A."/>
            <person name="Hosoyama A."/>
            <person name="Tsuchikane K."/>
            <person name="Ezaki T."/>
            <person name="Fujita N."/>
        </authorList>
    </citation>
    <scope>NUCLEOTIDE SEQUENCE [LARGE SCALE GENOMIC DNA]</scope>
    <source>
        <strain evidence="6 7">NBRC 14164</strain>
    </source>
</reference>
<dbReference type="PANTHER" id="PTHR45566:SF2">
    <property type="entry name" value="NARL SUBFAMILY"/>
    <property type="match status" value="1"/>
</dbReference>
<feature type="modified residue" description="4-aspartylphosphate" evidence="3">
    <location>
        <position position="69"/>
    </location>
</feature>
<dbReference type="InterPro" id="IPR011006">
    <property type="entry name" value="CheY-like_superfamily"/>
</dbReference>
<dbReference type="SMART" id="SM00421">
    <property type="entry name" value="HTH_LUXR"/>
    <property type="match status" value="1"/>
</dbReference>
<proteinExistence type="predicted"/>
<evidence type="ECO:0000259" key="5">
    <source>
        <dbReference type="PROSITE" id="PS50110"/>
    </source>
</evidence>
<dbReference type="CDD" id="cd06170">
    <property type="entry name" value="LuxR_C_like"/>
    <property type="match status" value="1"/>
</dbReference>
<dbReference type="PANTHER" id="PTHR45566">
    <property type="entry name" value="HTH-TYPE TRANSCRIPTIONAL REGULATOR YHJB-RELATED"/>
    <property type="match status" value="1"/>
</dbReference>
<name>A0ABM7EF09_PSEPU</name>
<evidence type="ECO:0000259" key="4">
    <source>
        <dbReference type="PROSITE" id="PS50043"/>
    </source>
</evidence>
<keyword evidence="7" id="KW-1185">Reference proteome</keyword>
<dbReference type="CDD" id="cd17535">
    <property type="entry name" value="REC_NarL-like"/>
    <property type="match status" value="1"/>
</dbReference>
<feature type="domain" description="Response regulatory" evidence="5">
    <location>
        <begin position="17"/>
        <end position="134"/>
    </location>
</feature>
<evidence type="ECO:0000313" key="6">
    <source>
        <dbReference type="EMBL" id="BAN54445.1"/>
    </source>
</evidence>
<dbReference type="Pfam" id="PF00196">
    <property type="entry name" value="GerE"/>
    <property type="match status" value="1"/>
</dbReference>
<dbReference type="InterPro" id="IPR016032">
    <property type="entry name" value="Sig_transdc_resp-reg_C-effctor"/>
</dbReference>
<dbReference type="InterPro" id="IPR058245">
    <property type="entry name" value="NreC/VraR/RcsB-like_REC"/>
</dbReference>
<dbReference type="SUPFAM" id="SSF46894">
    <property type="entry name" value="C-terminal effector domain of the bipartite response regulators"/>
    <property type="match status" value="1"/>
</dbReference>
<sequence length="217" mass="23398">MAFYTCGYRELPSVTCRIIVADDHPLFREALARTVKRVVAGACIEEAGNLDEVMALADGGEVPDTLILDLRFPGLVDIQCLARLRQQFRRTTLIIVSMVDDPAIVEQVMATGVEGFIGKSIAADEIGAAILAIRNGEVLVRYAPSGLLPNLGGECAVEQLTHRQQEVLRLIAQGKTNKEIAKALNISPFTVRIHVSSLLKLLGVSSRTAAAVKYTGS</sequence>
<evidence type="ECO:0000256" key="3">
    <source>
        <dbReference type="PROSITE-ProRule" id="PRU00169"/>
    </source>
</evidence>
<evidence type="ECO:0000256" key="2">
    <source>
        <dbReference type="ARBA" id="ARBA00023125"/>
    </source>
</evidence>
<accession>A0ABM7EF09</accession>
<dbReference type="Gene3D" id="3.40.50.2300">
    <property type="match status" value="1"/>
</dbReference>
<evidence type="ECO:0000313" key="7">
    <source>
        <dbReference type="Proteomes" id="UP000016702"/>
    </source>
</evidence>
<dbReference type="InterPro" id="IPR051015">
    <property type="entry name" value="EvgA-like"/>
</dbReference>
<dbReference type="Gene3D" id="1.10.10.10">
    <property type="entry name" value="Winged helix-like DNA-binding domain superfamily/Winged helix DNA-binding domain"/>
    <property type="match status" value="1"/>
</dbReference>
<dbReference type="InterPro" id="IPR036388">
    <property type="entry name" value="WH-like_DNA-bd_sf"/>
</dbReference>
<dbReference type="InterPro" id="IPR000792">
    <property type="entry name" value="Tscrpt_reg_LuxR_C"/>
</dbReference>
<dbReference type="EMBL" id="AP013070">
    <property type="protein sequence ID" value="BAN54445.1"/>
    <property type="molecule type" value="Genomic_DNA"/>
</dbReference>
<keyword evidence="1 3" id="KW-0597">Phosphoprotein</keyword>
<evidence type="ECO:0000256" key="1">
    <source>
        <dbReference type="ARBA" id="ARBA00022553"/>
    </source>
</evidence>
<protein>
    <submittedName>
        <fullName evidence="6">Two-component response regulator</fullName>
    </submittedName>
</protein>
<dbReference type="PROSITE" id="PS50043">
    <property type="entry name" value="HTH_LUXR_2"/>
    <property type="match status" value="1"/>
</dbReference>
<dbReference type="SUPFAM" id="SSF52172">
    <property type="entry name" value="CheY-like"/>
    <property type="match status" value="1"/>
</dbReference>
<organism evidence="6 7">
    <name type="scientific">Pseudomonas putida NBRC 14164</name>
    <dbReference type="NCBI Taxonomy" id="1211579"/>
    <lineage>
        <taxon>Bacteria</taxon>
        <taxon>Pseudomonadati</taxon>
        <taxon>Pseudomonadota</taxon>
        <taxon>Gammaproteobacteria</taxon>
        <taxon>Pseudomonadales</taxon>
        <taxon>Pseudomonadaceae</taxon>
        <taxon>Pseudomonas</taxon>
    </lineage>
</organism>
<dbReference type="PROSITE" id="PS50110">
    <property type="entry name" value="RESPONSE_REGULATORY"/>
    <property type="match status" value="1"/>
</dbReference>
<dbReference type="PRINTS" id="PR00038">
    <property type="entry name" value="HTHLUXR"/>
</dbReference>
<dbReference type="SMART" id="SM00448">
    <property type="entry name" value="REC"/>
    <property type="match status" value="1"/>
</dbReference>
<dbReference type="InterPro" id="IPR001789">
    <property type="entry name" value="Sig_transdc_resp-reg_receiver"/>
</dbReference>